<sequence>MASEKVKYPLLSDDNYHAWARRTHADLEQRRLWEAIDPGYDDDPEKLTPKQMRRETDALNFVIQVVEDQYLSYLHQCVRVKSAWEILESIHCNFCILHLITMLEEFVTIKIKYNMTMCEYIGKIQSWCRKLCVRGLNFVDKAIAAFMLRGSPREIYEDLI</sequence>
<accession>A0ABQ9I160</accession>
<protein>
    <recommendedName>
        <fullName evidence="3">DUF4219 domain-containing protein</fullName>
    </recommendedName>
</protein>
<dbReference type="Proteomes" id="UP001159363">
    <property type="component" value="Chromosome 3"/>
</dbReference>
<reference evidence="1 2" key="1">
    <citation type="submission" date="2023-02" db="EMBL/GenBank/DDBJ databases">
        <title>LHISI_Scaffold_Assembly.</title>
        <authorList>
            <person name="Stuart O.P."/>
            <person name="Cleave R."/>
            <person name="Magrath M.J.L."/>
            <person name="Mikheyev A.S."/>
        </authorList>
    </citation>
    <scope>NUCLEOTIDE SEQUENCE [LARGE SCALE GENOMIC DNA]</scope>
    <source>
        <strain evidence="1">Daus_M_001</strain>
        <tissue evidence="1">Leg muscle</tissue>
    </source>
</reference>
<evidence type="ECO:0000313" key="1">
    <source>
        <dbReference type="EMBL" id="KAJ8890369.1"/>
    </source>
</evidence>
<evidence type="ECO:0000313" key="2">
    <source>
        <dbReference type="Proteomes" id="UP001159363"/>
    </source>
</evidence>
<keyword evidence="2" id="KW-1185">Reference proteome</keyword>
<evidence type="ECO:0008006" key="3">
    <source>
        <dbReference type="Google" id="ProtNLM"/>
    </source>
</evidence>
<organism evidence="1 2">
    <name type="scientific">Dryococelus australis</name>
    <dbReference type="NCBI Taxonomy" id="614101"/>
    <lineage>
        <taxon>Eukaryota</taxon>
        <taxon>Metazoa</taxon>
        <taxon>Ecdysozoa</taxon>
        <taxon>Arthropoda</taxon>
        <taxon>Hexapoda</taxon>
        <taxon>Insecta</taxon>
        <taxon>Pterygota</taxon>
        <taxon>Neoptera</taxon>
        <taxon>Polyneoptera</taxon>
        <taxon>Phasmatodea</taxon>
        <taxon>Verophasmatodea</taxon>
        <taxon>Anareolatae</taxon>
        <taxon>Phasmatidae</taxon>
        <taxon>Eurycanthinae</taxon>
        <taxon>Dryococelus</taxon>
    </lineage>
</organism>
<gene>
    <name evidence="1" type="ORF">PR048_009877</name>
</gene>
<comment type="caution">
    <text evidence="1">The sequence shown here is derived from an EMBL/GenBank/DDBJ whole genome shotgun (WGS) entry which is preliminary data.</text>
</comment>
<dbReference type="EMBL" id="JARBHB010000003">
    <property type="protein sequence ID" value="KAJ8890369.1"/>
    <property type="molecule type" value="Genomic_DNA"/>
</dbReference>
<proteinExistence type="predicted"/>
<dbReference type="Pfam" id="PF14223">
    <property type="entry name" value="Retrotran_gag_2"/>
    <property type="match status" value="1"/>
</dbReference>
<name>A0ABQ9I160_9NEOP</name>